<proteinExistence type="predicted"/>
<dbReference type="NCBIfam" id="NF041748">
    <property type="entry name" value="Drt3b"/>
    <property type="match status" value="1"/>
</dbReference>
<keyword evidence="2" id="KW-0808">Transferase</keyword>
<dbReference type="Proteomes" id="UP001227386">
    <property type="component" value="Chromosome"/>
</dbReference>
<dbReference type="RefSeq" id="WP_280944611.1">
    <property type="nucleotide sequence ID" value="NZ_CP123771.1"/>
</dbReference>
<dbReference type="GO" id="GO:0003964">
    <property type="term" value="F:RNA-directed DNA polymerase activity"/>
    <property type="evidence" value="ECO:0007669"/>
    <property type="project" value="UniProtKB-KW"/>
</dbReference>
<dbReference type="InterPro" id="IPR000477">
    <property type="entry name" value="RT_dom"/>
</dbReference>
<name>A0ABY8PEW6_9PSED</name>
<evidence type="ECO:0000313" key="3">
    <source>
        <dbReference type="Proteomes" id="UP001227386"/>
    </source>
</evidence>
<gene>
    <name evidence="2" type="ORF">QCD61_01395</name>
</gene>
<dbReference type="InterPro" id="IPR043502">
    <property type="entry name" value="DNA/RNA_pol_sf"/>
</dbReference>
<evidence type="ECO:0000313" key="2">
    <source>
        <dbReference type="EMBL" id="WGO93759.1"/>
    </source>
</evidence>
<organism evidence="2 3">
    <name type="scientific">Pseudomonas viciae</name>
    <dbReference type="NCBI Taxonomy" id="2505979"/>
    <lineage>
        <taxon>Bacteria</taxon>
        <taxon>Pseudomonadati</taxon>
        <taxon>Pseudomonadota</taxon>
        <taxon>Gammaproteobacteria</taxon>
        <taxon>Pseudomonadales</taxon>
        <taxon>Pseudomonadaceae</taxon>
        <taxon>Pseudomonas</taxon>
    </lineage>
</organism>
<evidence type="ECO:0000259" key="1">
    <source>
        <dbReference type="PROSITE" id="PS50878"/>
    </source>
</evidence>
<accession>A0ABY8PEW6</accession>
<protein>
    <submittedName>
        <fullName evidence="2">RNA-directed DNA polymerase</fullName>
    </submittedName>
</protein>
<dbReference type="Gene3D" id="3.30.70.270">
    <property type="match status" value="1"/>
</dbReference>
<sequence length="643" mass="73444">MSKKIKKIKDRDCARMLLTDVLPYELPLYFTNEKLYKFAKSNTNQTPLISKILSTKGETIPASLKIGKIDQKTRTLSIIHPATQLRASEFYRKYDIYISHLCTRSAYSLRHPYRVASKFYDSRYIDESLNEFAPELVEGSFEPEKPYASTYFSYKTYAQIYKFFSSREYELLEQEYKYMVQLDIAKCFSSIYTHSIAWSMRGKTFAKDNRGLEFFESEFDKLVGNFNWGETNGIIIGPEICRIFAEIILQSVDIAISKKVQSKTTIKRYVDDYFIFSNDLEDLQTIERVIAEELEKYNLYLNESKKKIIERPLITNLTIARNKIQTEVLDFINLFKSALGSVQTEAEQSKAIGELKKQSRKIITEIRSVARTNQVKYADLASPALAIIARKMNTIRYRSKPSLGETSVISTKFESTFQAVLTVSEFLYLMDIRAATSNKMARIFLELDELARSVGLARPAFESQILDITRKAIIESKKHASTADVLNIAVAADSICSDKQKLTKIDLQVLFSVTDENSSSMNDYFSIIAALYFSKNRRDLRPIKQAAIKSADHIIMNNAARLNKNTDAFMLFVDIIGCPYIDEADRAALYNNVHKISQGRLLSQGDALGQARLLSKSNGFTVWQGVSSLRSLLAKKDLRPAYE</sequence>
<reference evidence="2 3" key="1">
    <citation type="journal article" date="2012" name="Appl. Soil Ecol.">
        <title>Isolation and characterization of new plant growth-promoting bacterial endophytes.</title>
        <authorList>
            <person name="Rashid S."/>
            <person name="Charles T.C."/>
            <person name="Glick B.R."/>
        </authorList>
    </citation>
    <scope>NUCLEOTIDE SEQUENCE [LARGE SCALE GENOMIC DNA]</scope>
    <source>
        <strain evidence="2 3">YsS1</strain>
    </source>
</reference>
<feature type="domain" description="Reverse transcriptase" evidence="1">
    <location>
        <begin position="1"/>
        <end position="319"/>
    </location>
</feature>
<dbReference type="CDD" id="cd01646">
    <property type="entry name" value="RT_Bac_retron_I"/>
    <property type="match status" value="1"/>
</dbReference>
<dbReference type="PROSITE" id="PS50878">
    <property type="entry name" value="RT_POL"/>
    <property type="match status" value="1"/>
</dbReference>
<dbReference type="EMBL" id="CP123771">
    <property type="protein sequence ID" value="WGO93759.1"/>
    <property type="molecule type" value="Genomic_DNA"/>
</dbReference>
<keyword evidence="2" id="KW-0548">Nucleotidyltransferase</keyword>
<keyword evidence="3" id="KW-1185">Reference proteome</keyword>
<dbReference type="InterPro" id="IPR043128">
    <property type="entry name" value="Rev_trsase/Diguanyl_cyclase"/>
</dbReference>
<dbReference type="SUPFAM" id="SSF56672">
    <property type="entry name" value="DNA/RNA polymerases"/>
    <property type="match status" value="1"/>
</dbReference>
<keyword evidence="2" id="KW-0695">RNA-directed DNA polymerase</keyword>
<dbReference type="Pfam" id="PF00078">
    <property type="entry name" value="RVT_1"/>
    <property type="match status" value="1"/>
</dbReference>